<keyword evidence="1" id="KW-1133">Transmembrane helix</keyword>
<organism evidence="2 3">
    <name type="scientific">Salinimonas profundi</name>
    <dbReference type="NCBI Taxonomy" id="2729140"/>
    <lineage>
        <taxon>Bacteria</taxon>
        <taxon>Pseudomonadati</taxon>
        <taxon>Pseudomonadota</taxon>
        <taxon>Gammaproteobacteria</taxon>
        <taxon>Alteromonadales</taxon>
        <taxon>Alteromonadaceae</taxon>
        <taxon>Alteromonas/Salinimonas group</taxon>
        <taxon>Salinimonas</taxon>
    </lineage>
</organism>
<feature type="transmembrane region" description="Helical" evidence="1">
    <location>
        <begin position="265"/>
        <end position="285"/>
    </location>
</feature>
<evidence type="ECO:0000313" key="3">
    <source>
        <dbReference type="Proteomes" id="UP000624419"/>
    </source>
</evidence>
<proteinExistence type="predicted"/>
<dbReference type="RefSeq" id="WP_191024490.1">
    <property type="nucleotide sequence ID" value="NZ_JABBXD010000004.1"/>
</dbReference>
<keyword evidence="1" id="KW-0812">Transmembrane</keyword>
<sequence length="329" mass="36887">MEQSQTTNAGEFDAGYGVYNFARYYDGWGYRGHDGSLPGWTSELAYSPDNGTGFALLLNAENPRALYKAARLLADFIARDNELPMVKTESVPAQWQEMSGYYRLINPRIEKQYFIERIVSPIKLNVTDKDAHLSMVANPGWERDVVYVGNDRWRNDKGEIVMTRATDPVAGDVLHYGDRVFVKISAFDAMADKAIIFAWLLMLVSTLVYTPVWLVNKARGKITGTHSTQLRKWMSLSAVMALLFIALIGIGLSNPFDNLGAPGPISVGLFIASLLFALVTVWACWKRIKYRGVSTSRWIRGFVAVYLILQLVVVIYLAYFGAIGLISWT</sequence>
<accession>A0ABR8LI99</accession>
<dbReference type="Gene3D" id="3.40.710.10">
    <property type="entry name" value="DD-peptidase/beta-lactamase superfamily"/>
    <property type="match status" value="1"/>
</dbReference>
<comment type="caution">
    <text evidence="2">The sequence shown here is derived from an EMBL/GenBank/DDBJ whole genome shotgun (WGS) entry which is preliminary data.</text>
</comment>
<dbReference type="EMBL" id="JABBXD010000004">
    <property type="protein sequence ID" value="MBD3585959.1"/>
    <property type="molecule type" value="Genomic_DNA"/>
</dbReference>
<keyword evidence="1" id="KW-0472">Membrane</keyword>
<feature type="transmembrane region" description="Helical" evidence="1">
    <location>
        <begin position="194"/>
        <end position="215"/>
    </location>
</feature>
<keyword evidence="3" id="KW-1185">Reference proteome</keyword>
<feature type="transmembrane region" description="Helical" evidence="1">
    <location>
        <begin position="236"/>
        <end position="253"/>
    </location>
</feature>
<dbReference type="InterPro" id="IPR012338">
    <property type="entry name" value="Beta-lactam/transpept-like"/>
</dbReference>
<reference evidence="2 3" key="1">
    <citation type="submission" date="2020-04" db="EMBL/GenBank/DDBJ databases">
        <title>Salinimonas sp. HHU 13199.</title>
        <authorList>
            <person name="Cui X."/>
            <person name="Zhang D."/>
        </authorList>
    </citation>
    <scope>NUCLEOTIDE SEQUENCE [LARGE SCALE GENOMIC DNA]</scope>
    <source>
        <strain evidence="2 3">HHU 13199</strain>
    </source>
</reference>
<feature type="transmembrane region" description="Helical" evidence="1">
    <location>
        <begin position="305"/>
        <end position="328"/>
    </location>
</feature>
<protein>
    <submittedName>
        <fullName evidence="2">Cytochrome d ubiquinol oxidase subunit II</fullName>
    </submittedName>
</protein>
<dbReference type="SUPFAM" id="SSF56601">
    <property type="entry name" value="beta-lactamase/transpeptidase-like"/>
    <property type="match status" value="1"/>
</dbReference>
<dbReference type="Proteomes" id="UP000624419">
    <property type="component" value="Unassembled WGS sequence"/>
</dbReference>
<name>A0ABR8LI99_9ALTE</name>
<gene>
    <name evidence="2" type="ORF">HHX48_09445</name>
</gene>
<evidence type="ECO:0000313" key="2">
    <source>
        <dbReference type="EMBL" id="MBD3585959.1"/>
    </source>
</evidence>
<evidence type="ECO:0000256" key="1">
    <source>
        <dbReference type="SAM" id="Phobius"/>
    </source>
</evidence>